<protein>
    <submittedName>
        <fullName evidence="3">Response regulator</fullName>
    </submittedName>
</protein>
<organism evidence="3 4">
    <name type="scientific">Roseovarius rhodophyticola</name>
    <dbReference type="NCBI Taxonomy" id="3080827"/>
    <lineage>
        <taxon>Bacteria</taxon>
        <taxon>Pseudomonadati</taxon>
        <taxon>Pseudomonadota</taxon>
        <taxon>Alphaproteobacteria</taxon>
        <taxon>Rhodobacterales</taxon>
        <taxon>Roseobacteraceae</taxon>
        <taxon>Roseovarius</taxon>
    </lineage>
</organism>
<reference evidence="3 4" key="1">
    <citation type="submission" date="2024-02" db="EMBL/GenBank/DDBJ databases">
        <title>Roseovarius strain W115 nov., isolated from a marine algae.</title>
        <authorList>
            <person name="Lee M.W."/>
            <person name="Lee J.K."/>
            <person name="Kim J.M."/>
            <person name="Choi D.G."/>
            <person name="Baek J.H."/>
            <person name="Bayburt H."/>
            <person name="Jung J.J."/>
            <person name="Han D.M."/>
            <person name="Jeon C.O."/>
        </authorList>
    </citation>
    <scope>NUCLEOTIDE SEQUENCE [LARGE SCALE GENOMIC DNA]</scope>
    <source>
        <strain evidence="3 4">W115</strain>
    </source>
</reference>
<dbReference type="InterPro" id="IPR001789">
    <property type="entry name" value="Sig_transdc_resp-reg_receiver"/>
</dbReference>
<evidence type="ECO:0000256" key="1">
    <source>
        <dbReference type="PROSITE-ProRule" id="PRU00169"/>
    </source>
</evidence>
<evidence type="ECO:0000313" key="4">
    <source>
        <dbReference type="Proteomes" id="UP001281305"/>
    </source>
</evidence>
<name>A0ABZ2TG88_9RHOB</name>
<dbReference type="EMBL" id="CP146606">
    <property type="protein sequence ID" value="WYK18641.1"/>
    <property type="molecule type" value="Genomic_DNA"/>
</dbReference>
<keyword evidence="4" id="KW-1185">Reference proteome</keyword>
<dbReference type="InterPro" id="IPR011006">
    <property type="entry name" value="CheY-like_superfamily"/>
</dbReference>
<accession>A0ABZ2TG88</accession>
<dbReference type="PANTHER" id="PTHR43228:SF1">
    <property type="entry name" value="TWO-COMPONENT RESPONSE REGULATOR ARR22"/>
    <property type="match status" value="1"/>
</dbReference>
<dbReference type="PANTHER" id="PTHR43228">
    <property type="entry name" value="TWO-COMPONENT RESPONSE REGULATOR"/>
    <property type="match status" value="1"/>
</dbReference>
<dbReference type="Gene3D" id="3.40.50.2300">
    <property type="match status" value="1"/>
</dbReference>
<dbReference type="InterPro" id="IPR052048">
    <property type="entry name" value="ST_Response_Regulator"/>
</dbReference>
<proteinExistence type="predicted"/>
<dbReference type="PROSITE" id="PS50110">
    <property type="entry name" value="RESPONSE_REGULATORY"/>
    <property type="match status" value="1"/>
</dbReference>
<evidence type="ECO:0000259" key="2">
    <source>
        <dbReference type="PROSITE" id="PS50110"/>
    </source>
</evidence>
<dbReference type="Proteomes" id="UP001281305">
    <property type="component" value="Chromosome"/>
</dbReference>
<evidence type="ECO:0000313" key="3">
    <source>
        <dbReference type="EMBL" id="WYK18641.1"/>
    </source>
</evidence>
<sequence>MSITEKLTVMVVDDMSVSRGLIIMALEAMGIKNIDYCTDGESAFKRLAAKPVHLVISDYNMPGADGLQLLEGLRRFKPTQRIGFILVTGTADPGVIDRGLKLGMNNYIKKPFSPEALKACIERVVGRI</sequence>
<dbReference type="SUPFAM" id="SSF52172">
    <property type="entry name" value="CheY-like"/>
    <property type="match status" value="1"/>
</dbReference>
<gene>
    <name evidence="3" type="ORF">RZS32_001780</name>
</gene>
<dbReference type="RefSeq" id="WP_317055322.1">
    <property type="nucleotide sequence ID" value="NZ_CP146606.1"/>
</dbReference>
<dbReference type="SMART" id="SM00448">
    <property type="entry name" value="REC"/>
    <property type="match status" value="1"/>
</dbReference>
<keyword evidence="1" id="KW-0597">Phosphoprotein</keyword>
<feature type="domain" description="Response regulatory" evidence="2">
    <location>
        <begin position="8"/>
        <end position="125"/>
    </location>
</feature>
<feature type="modified residue" description="4-aspartylphosphate" evidence="1">
    <location>
        <position position="58"/>
    </location>
</feature>
<dbReference type="Pfam" id="PF00072">
    <property type="entry name" value="Response_reg"/>
    <property type="match status" value="1"/>
</dbReference>